<keyword evidence="5" id="KW-1185">Reference proteome</keyword>
<protein>
    <submittedName>
        <fullName evidence="4">Hydrogenase nickel incorporation protein HypA/HybF</fullName>
    </submittedName>
</protein>
<organism evidence="4 5">
    <name type="scientific">Parafrankia irregularis</name>
    <dbReference type="NCBI Taxonomy" id="795642"/>
    <lineage>
        <taxon>Bacteria</taxon>
        <taxon>Bacillati</taxon>
        <taxon>Actinomycetota</taxon>
        <taxon>Actinomycetes</taxon>
        <taxon>Frankiales</taxon>
        <taxon>Frankiaceae</taxon>
        <taxon>Parafrankia</taxon>
    </lineage>
</organism>
<sequence>MHEAGLARAAVNAIIEASEGAPVRTVVLAAATGVDIASATAAWQAAAAGTSLETTDLCWQRATDRLRCFACGHEYDGARLDPCTACGGNGLVVAPADELAVISWTH</sequence>
<dbReference type="GO" id="GO:0051604">
    <property type="term" value="P:protein maturation"/>
    <property type="evidence" value="ECO:0007669"/>
    <property type="project" value="InterPro"/>
</dbReference>
<dbReference type="EMBL" id="FAOZ01000009">
    <property type="protein sequence ID" value="CUU56886.1"/>
    <property type="molecule type" value="Genomic_DNA"/>
</dbReference>
<dbReference type="GO" id="GO:0016151">
    <property type="term" value="F:nickel cation binding"/>
    <property type="evidence" value="ECO:0007669"/>
    <property type="project" value="InterPro"/>
</dbReference>
<dbReference type="RefSeq" id="WP_091277734.1">
    <property type="nucleotide sequence ID" value="NZ_FAOZ01000009.1"/>
</dbReference>
<evidence type="ECO:0000256" key="1">
    <source>
        <dbReference type="ARBA" id="ARBA00022596"/>
    </source>
</evidence>
<keyword evidence="3" id="KW-0862">Zinc</keyword>
<reference evidence="5" key="1">
    <citation type="submission" date="2015-11" db="EMBL/GenBank/DDBJ databases">
        <authorList>
            <person name="Varghese N."/>
        </authorList>
    </citation>
    <scope>NUCLEOTIDE SEQUENCE [LARGE SCALE GENOMIC DNA]</scope>
    <source>
        <strain evidence="5">DSM 45899</strain>
    </source>
</reference>
<accession>A0A0S4QR50</accession>
<dbReference type="InterPro" id="IPR000688">
    <property type="entry name" value="HypA/HybF"/>
</dbReference>
<dbReference type="Proteomes" id="UP000198802">
    <property type="component" value="Unassembled WGS sequence"/>
</dbReference>
<keyword evidence="1" id="KW-0533">Nickel</keyword>
<evidence type="ECO:0000256" key="2">
    <source>
        <dbReference type="ARBA" id="ARBA00022723"/>
    </source>
</evidence>
<evidence type="ECO:0000313" key="4">
    <source>
        <dbReference type="EMBL" id="CUU56886.1"/>
    </source>
</evidence>
<name>A0A0S4QR50_9ACTN</name>
<evidence type="ECO:0000256" key="3">
    <source>
        <dbReference type="ARBA" id="ARBA00022833"/>
    </source>
</evidence>
<evidence type="ECO:0000313" key="5">
    <source>
        <dbReference type="Proteomes" id="UP000198802"/>
    </source>
</evidence>
<dbReference type="Gene3D" id="3.30.2320.80">
    <property type="match status" value="1"/>
</dbReference>
<proteinExistence type="predicted"/>
<gene>
    <name evidence="4" type="ORF">Ga0074812_109106</name>
</gene>
<dbReference type="Pfam" id="PF01155">
    <property type="entry name" value="HypA"/>
    <property type="match status" value="1"/>
</dbReference>
<keyword evidence="2" id="KW-0479">Metal-binding</keyword>
<dbReference type="AlphaFoldDB" id="A0A0S4QR50"/>